<dbReference type="PANTHER" id="PTHR12542">
    <property type="entry name" value="EXOCYST COMPLEX PROTEIN EXO70"/>
    <property type="match status" value="1"/>
</dbReference>
<accession>A0AA88WN40</accession>
<dbReference type="InterPro" id="IPR046364">
    <property type="entry name" value="Exo70_C"/>
</dbReference>
<comment type="similarity">
    <text evidence="1 3">Belongs to the EXO70 family.</text>
</comment>
<protein>
    <recommendedName>
        <fullName evidence="3">Exocyst subunit Exo70 family protein</fullName>
    </recommendedName>
</protein>
<dbReference type="Gene3D" id="1.20.1280.170">
    <property type="entry name" value="Exocyst complex component Exo70"/>
    <property type="match status" value="1"/>
</dbReference>
<dbReference type="InterPro" id="IPR004140">
    <property type="entry name" value="Exo70"/>
</dbReference>
<sequence>MNLEGHLADCAVAYRNSRRIIVDRCLRIRLGTKKFSTKDIQGMEWDVLQGEIKQWIASSGACFQIIFGTERLLFDDIFQGDLGTAVYDECFLGITKDAAVQFIKFAEDVCTTRPSMQKLFEMLDLYNAVLLLLSDVNYFFHSKSGECLRTRAAELLPRLVDLIRASLLDFENGVLHELSDPPISTGTTDFLTRYVSDYITRIVQHKETLSKLIVSNPLVNSKKCEDGIQFLESKDRSPLELHLVWILASLKLNLKGKYKHYKDVSLGHFSMMNNIRFIVRRIKQSPELLEMIGKDYLDELDENALQEANSYLISTWDRVVYCLRDKGLHYAFGFYKGVLKSSVRDRFKAFNATFEEVRQAQSTWLVPDAQLRERLQNLILEKLIPAYRSFLEQFKSYVESGNHPEKYIKYSVEDLRNAVDDFFVEYRLCNALKSTSQ</sequence>
<dbReference type="GO" id="GO:0015031">
    <property type="term" value="P:protein transport"/>
    <property type="evidence" value="ECO:0007669"/>
    <property type="project" value="UniProtKB-KW"/>
</dbReference>
<name>A0AA88WN40_9ASTE</name>
<evidence type="ECO:0000256" key="2">
    <source>
        <dbReference type="ARBA" id="ARBA00022448"/>
    </source>
</evidence>
<gene>
    <name evidence="5" type="ORF">RJ639_036689</name>
</gene>
<dbReference type="PANTHER" id="PTHR12542:SF7">
    <property type="entry name" value="EXOCYST SUBUNIT EXO70 FAMILY PROTEIN"/>
    <property type="match status" value="1"/>
</dbReference>
<evidence type="ECO:0000256" key="3">
    <source>
        <dbReference type="RuleBase" id="RU365026"/>
    </source>
</evidence>
<feature type="domain" description="Exocyst complex subunit Exo70 C-terminal" evidence="4">
    <location>
        <begin position="53"/>
        <end position="420"/>
    </location>
</feature>
<keyword evidence="2 3" id="KW-0813">Transport</keyword>
<evidence type="ECO:0000256" key="1">
    <source>
        <dbReference type="ARBA" id="ARBA00006756"/>
    </source>
</evidence>
<organism evidence="5 6">
    <name type="scientific">Escallonia herrerae</name>
    <dbReference type="NCBI Taxonomy" id="1293975"/>
    <lineage>
        <taxon>Eukaryota</taxon>
        <taxon>Viridiplantae</taxon>
        <taxon>Streptophyta</taxon>
        <taxon>Embryophyta</taxon>
        <taxon>Tracheophyta</taxon>
        <taxon>Spermatophyta</taxon>
        <taxon>Magnoliopsida</taxon>
        <taxon>eudicotyledons</taxon>
        <taxon>Gunneridae</taxon>
        <taxon>Pentapetalae</taxon>
        <taxon>asterids</taxon>
        <taxon>campanulids</taxon>
        <taxon>Escalloniales</taxon>
        <taxon>Escalloniaceae</taxon>
        <taxon>Escallonia</taxon>
    </lineage>
</organism>
<dbReference type="GO" id="GO:0000145">
    <property type="term" value="C:exocyst"/>
    <property type="evidence" value="ECO:0007669"/>
    <property type="project" value="InterPro"/>
</dbReference>
<dbReference type="Pfam" id="PF03081">
    <property type="entry name" value="Exo70_C"/>
    <property type="match status" value="1"/>
</dbReference>
<comment type="caution">
    <text evidence="5">The sequence shown here is derived from an EMBL/GenBank/DDBJ whole genome shotgun (WGS) entry which is preliminary data.</text>
</comment>
<evidence type="ECO:0000313" key="6">
    <source>
        <dbReference type="Proteomes" id="UP001188597"/>
    </source>
</evidence>
<dbReference type="SUPFAM" id="SSF74788">
    <property type="entry name" value="Cullin repeat-like"/>
    <property type="match status" value="1"/>
</dbReference>
<evidence type="ECO:0000313" key="5">
    <source>
        <dbReference type="EMBL" id="KAK3030951.1"/>
    </source>
</evidence>
<dbReference type="GO" id="GO:0006887">
    <property type="term" value="P:exocytosis"/>
    <property type="evidence" value="ECO:0007669"/>
    <property type="project" value="UniProtKB-KW"/>
</dbReference>
<evidence type="ECO:0000259" key="4">
    <source>
        <dbReference type="Pfam" id="PF03081"/>
    </source>
</evidence>
<keyword evidence="6" id="KW-1185">Reference proteome</keyword>
<keyword evidence="3" id="KW-0653">Protein transport</keyword>
<reference evidence="5" key="1">
    <citation type="submission" date="2022-12" db="EMBL/GenBank/DDBJ databases">
        <title>Draft genome assemblies for two species of Escallonia (Escalloniales).</title>
        <authorList>
            <person name="Chanderbali A."/>
            <person name="Dervinis C."/>
            <person name="Anghel I."/>
            <person name="Soltis D."/>
            <person name="Soltis P."/>
            <person name="Zapata F."/>
        </authorList>
    </citation>
    <scope>NUCLEOTIDE SEQUENCE</scope>
    <source>
        <strain evidence="5">UCBG64.0493</strain>
        <tissue evidence="5">Leaf</tissue>
    </source>
</reference>
<keyword evidence="3" id="KW-0268">Exocytosis</keyword>
<proteinExistence type="inferred from homology"/>
<dbReference type="AlphaFoldDB" id="A0AA88WN40"/>
<dbReference type="Proteomes" id="UP001188597">
    <property type="component" value="Unassembled WGS sequence"/>
</dbReference>
<dbReference type="GO" id="GO:0005546">
    <property type="term" value="F:phosphatidylinositol-4,5-bisphosphate binding"/>
    <property type="evidence" value="ECO:0007669"/>
    <property type="project" value="InterPro"/>
</dbReference>
<dbReference type="EMBL" id="JAVXUP010000323">
    <property type="protein sequence ID" value="KAK3030951.1"/>
    <property type="molecule type" value="Genomic_DNA"/>
</dbReference>
<dbReference type="InterPro" id="IPR016159">
    <property type="entry name" value="Cullin_repeat-like_dom_sf"/>
</dbReference>
<comment type="function">
    <text evidence="3">Component of the exocyst complex.</text>
</comment>